<evidence type="ECO:0000313" key="5">
    <source>
        <dbReference type="EMBL" id="SED01433.1"/>
    </source>
</evidence>
<proteinExistence type="predicted"/>
<dbReference type="RefSeq" id="WP_244163716.1">
    <property type="nucleotide sequence ID" value="NZ_FNSV01000005.1"/>
</dbReference>
<keyword evidence="2 5" id="KW-0238">DNA-binding</keyword>
<feature type="domain" description="HTH marR-type" evidence="4">
    <location>
        <begin position="19"/>
        <end position="161"/>
    </location>
</feature>
<evidence type="ECO:0000259" key="4">
    <source>
        <dbReference type="PROSITE" id="PS50995"/>
    </source>
</evidence>
<accession>A0A1H4X777</accession>
<dbReference type="InterPro" id="IPR036390">
    <property type="entry name" value="WH_DNA-bd_sf"/>
</dbReference>
<evidence type="ECO:0000256" key="2">
    <source>
        <dbReference type="ARBA" id="ARBA00023125"/>
    </source>
</evidence>
<dbReference type="PROSITE" id="PS50995">
    <property type="entry name" value="HTH_MARR_2"/>
    <property type="match status" value="1"/>
</dbReference>
<sequence length="174" mass="18981">MDDSRAIPLSAGAAGSGEGWALTEVITRLRRALRSSVREEFAWESLPMAQVEFLQRLSSESGLRIVELARKHRMATNTVSALVQQMVETGLVVRSPDPRDRRAVQVELTGAGRERLDAWMRANERRISSAFERLGADHRTAIGAALPALAALAELLDTEESQSPDAPPPEGSQP</sequence>
<evidence type="ECO:0000313" key="6">
    <source>
        <dbReference type="Proteomes" id="UP000183561"/>
    </source>
</evidence>
<protein>
    <submittedName>
        <fullName evidence="5">DNA-binding transcriptional regulator, MarR family</fullName>
    </submittedName>
</protein>
<dbReference type="InterPro" id="IPR000835">
    <property type="entry name" value="HTH_MarR-typ"/>
</dbReference>
<gene>
    <name evidence="5" type="ORF">SAMN04490239_6408</name>
</gene>
<dbReference type="SMART" id="SM00347">
    <property type="entry name" value="HTH_MARR"/>
    <property type="match status" value="1"/>
</dbReference>
<dbReference type="PROSITE" id="PS01117">
    <property type="entry name" value="HTH_MARR_1"/>
    <property type="match status" value="1"/>
</dbReference>
<evidence type="ECO:0000256" key="1">
    <source>
        <dbReference type="ARBA" id="ARBA00023015"/>
    </source>
</evidence>
<dbReference type="InterPro" id="IPR023187">
    <property type="entry name" value="Tscrpt_reg_MarR-type_CS"/>
</dbReference>
<dbReference type="InterPro" id="IPR052526">
    <property type="entry name" value="HTH-type_Bedaq_tolerance"/>
</dbReference>
<dbReference type="EMBL" id="FNSV01000005">
    <property type="protein sequence ID" value="SED01433.1"/>
    <property type="molecule type" value="Genomic_DNA"/>
</dbReference>
<reference evidence="6" key="1">
    <citation type="submission" date="2016-10" db="EMBL/GenBank/DDBJ databases">
        <authorList>
            <person name="Varghese N."/>
            <person name="Submissions S."/>
        </authorList>
    </citation>
    <scope>NUCLEOTIDE SEQUENCE [LARGE SCALE GENOMIC DNA]</scope>
    <source>
        <strain evidence="6">DSM 44498</strain>
    </source>
</reference>
<keyword evidence="1" id="KW-0805">Transcription regulation</keyword>
<dbReference type="SUPFAM" id="SSF46785">
    <property type="entry name" value="Winged helix' DNA-binding domain"/>
    <property type="match status" value="1"/>
</dbReference>
<dbReference type="Pfam" id="PF01047">
    <property type="entry name" value="MarR"/>
    <property type="match status" value="1"/>
</dbReference>
<dbReference type="PANTHER" id="PTHR39515">
    <property type="entry name" value="CONSERVED PROTEIN"/>
    <property type="match status" value="1"/>
</dbReference>
<dbReference type="GO" id="GO:0003700">
    <property type="term" value="F:DNA-binding transcription factor activity"/>
    <property type="evidence" value="ECO:0007669"/>
    <property type="project" value="InterPro"/>
</dbReference>
<dbReference type="AlphaFoldDB" id="A0A1H4X777"/>
<name>A0A1H4X777_9NOCA</name>
<dbReference type="GO" id="GO:0003677">
    <property type="term" value="F:DNA binding"/>
    <property type="evidence" value="ECO:0007669"/>
    <property type="project" value="UniProtKB-KW"/>
</dbReference>
<organism evidence="5 6">
    <name type="scientific">Rhodococcus koreensis</name>
    <dbReference type="NCBI Taxonomy" id="99653"/>
    <lineage>
        <taxon>Bacteria</taxon>
        <taxon>Bacillati</taxon>
        <taxon>Actinomycetota</taxon>
        <taxon>Actinomycetes</taxon>
        <taxon>Mycobacteriales</taxon>
        <taxon>Nocardiaceae</taxon>
        <taxon>Rhodococcus</taxon>
    </lineage>
</organism>
<keyword evidence="3" id="KW-0804">Transcription</keyword>
<dbReference type="Proteomes" id="UP000183561">
    <property type="component" value="Unassembled WGS sequence"/>
</dbReference>
<keyword evidence="6" id="KW-1185">Reference proteome</keyword>
<dbReference type="InterPro" id="IPR036388">
    <property type="entry name" value="WH-like_DNA-bd_sf"/>
</dbReference>
<evidence type="ECO:0000256" key="3">
    <source>
        <dbReference type="ARBA" id="ARBA00023163"/>
    </source>
</evidence>
<dbReference type="Gene3D" id="1.10.10.10">
    <property type="entry name" value="Winged helix-like DNA-binding domain superfamily/Winged helix DNA-binding domain"/>
    <property type="match status" value="1"/>
</dbReference>
<dbReference type="PANTHER" id="PTHR39515:SF2">
    <property type="entry name" value="HTH-TYPE TRANSCRIPTIONAL REGULATOR RV0880"/>
    <property type="match status" value="1"/>
</dbReference>